<protein>
    <recommendedName>
        <fullName evidence="3">Transposase</fullName>
    </recommendedName>
</protein>
<organism evidence="1 2">
    <name type="scientific">Methylobacterium fujisawaense</name>
    <dbReference type="NCBI Taxonomy" id="107400"/>
    <lineage>
        <taxon>Bacteria</taxon>
        <taxon>Pseudomonadati</taxon>
        <taxon>Pseudomonadota</taxon>
        <taxon>Alphaproteobacteria</taxon>
        <taxon>Hyphomicrobiales</taxon>
        <taxon>Methylobacteriaceae</taxon>
        <taxon>Methylobacterium</taxon>
    </lineage>
</organism>
<accession>A0ABR6DAG7</accession>
<keyword evidence="2" id="KW-1185">Reference proteome</keyword>
<sequence length="70" mass="7476">MLTAYTHIVEDSANQLFAVRDAGSTELAHAVRALPVKRVRGAYEPKKGAGEGLIRRLGCRVVATLTARAA</sequence>
<comment type="caution">
    <text evidence="1">The sequence shown here is derived from an EMBL/GenBank/DDBJ whole genome shotgun (WGS) entry which is preliminary data.</text>
</comment>
<dbReference type="RefSeq" id="WP_182592033.1">
    <property type="nucleotide sequence ID" value="NZ_JACJIM010000003.1"/>
</dbReference>
<evidence type="ECO:0000313" key="2">
    <source>
        <dbReference type="Proteomes" id="UP000565455"/>
    </source>
</evidence>
<evidence type="ECO:0008006" key="3">
    <source>
        <dbReference type="Google" id="ProtNLM"/>
    </source>
</evidence>
<dbReference type="Proteomes" id="UP000565455">
    <property type="component" value="Unassembled WGS sequence"/>
</dbReference>
<gene>
    <name evidence="1" type="ORF">GGQ91_002480</name>
</gene>
<reference evidence="1 2" key="1">
    <citation type="submission" date="2020-08" db="EMBL/GenBank/DDBJ databases">
        <title>Genomic Encyclopedia of Type Strains, Phase IV (KMG-IV): sequencing the most valuable type-strain genomes for metagenomic binning, comparative biology and taxonomic classification.</title>
        <authorList>
            <person name="Goeker M."/>
        </authorList>
    </citation>
    <scope>NUCLEOTIDE SEQUENCE [LARGE SCALE GENOMIC DNA]</scope>
    <source>
        <strain evidence="1 2">DSM 5686</strain>
    </source>
</reference>
<evidence type="ECO:0000313" key="1">
    <source>
        <dbReference type="EMBL" id="MBA9063092.1"/>
    </source>
</evidence>
<name>A0ABR6DAG7_9HYPH</name>
<proteinExistence type="predicted"/>
<dbReference type="GeneID" id="96604184"/>
<dbReference type="EMBL" id="JACJIM010000003">
    <property type="protein sequence ID" value="MBA9063092.1"/>
    <property type="molecule type" value="Genomic_DNA"/>
</dbReference>